<organism evidence="9 10">
    <name type="scientific">Methanomicrobium antiquum</name>
    <dbReference type="NCBI Taxonomy" id="487686"/>
    <lineage>
        <taxon>Archaea</taxon>
        <taxon>Methanobacteriati</taxon>
        <taxon>Methanobacteriota</taxon>
        <taxon>Stenosarchaea group</taxon>
        <taxon>Methanomicrobia</taxon>
        <taxon>Methanomicrobiales</taxon>
        <taxon>Methanomicrobiaceae</taxon>
        <taxon>Methanomicrobium</taxon>
    </lineage>
</organism>
<dbReference type="InterPro" id="IPR006679">
    <property type="entry name" value="Adenine_deam"/>
</dbReference>
<dbReference type="PANTHER" id="PTHR11113">
    <property type="entry name" value="N-ACETYLGLUCOSAMINE-6-PHOSPHATE DEACETYLASE"/>
    <property type="match status" value="1"/>
</dbReference>
<dbReference type="CDD" id="cd01295">
    <property type="entry name" value="AdeC"/>
    <property type="match status" value="1"/>
</dbReference>
<accession>A0AAF0FPV9</accession>
<feature type="domain" description="Amidohydrolase-related" evidence="7">
    <location>
        <begin position="64"/>
        <end position="340"/>
    </location>
</feature>
<dbReference type="InterPro" id="IPR011059">
    <property type="entry name" value="Metal-dep_hydrolase_composite"/>
</dbReference>
<comment type="similarity">
    <text evidence="1 6">Belongs to the metallo-dependent hydrolases superfamily. Adenine deaminase family.</text>
</comment>
<dbReference type="EMBL" id="CP091092">
    <property type="protein sequence ID" value="WFN35776.1"/>
    <property type="molecule type" value="Genomic_DNA"/>
</dbReference>
<dbReference type="NCBIfam" id="TIGR01178">
    <property type="entry name" value="ade"/>
    <property type="match status" value="1"/>
</dbReference>
<name>A0AAF0FPV9_9EURY</name>
<evidence type="ECO:0000313" key="10">
    <source>
        <dbReference type="Proteomes" id="UP001218895"/>
    </source>
</evidence>
<protein>
    <recommendedName>
        <fullName evidence="2 6">Adenine deaminase</fullName>
        <shortName evidence="6">Adenase</shortName>
        <shortName evidence="6">Adenine aminase</shortName>
        <ecNumber evidence="2 6">3.5.4.2</ecNumber>
    </recommendedName>
</protein>
<evidence type="ECO:0000256" key="5">
    <source>
        <dbReference type="ARBA" id="ARBA00047720"/>
    </source>
</evidence>
<dbReference type="RefSeq" id="WP_278098616.1">
    <property type="nucleotide sequence ID" value="NZ_CP091092.1"/>
</dbReference>
<dbReference type="Pfam" id="PF13382">
    <property type="entry name" value="Adenine_deam_C"/>
    <property type="match status" value="1"/>
</dbReference>
<evidence type="ECO:0000259" key="7">
    <source>
        <dbReference type="Pfam" id="PF01979"/>
    </source>
</evidence>
<dbReference type="Pfam" id="PF01979">
    <property type="entry name" value="Amidohydro_1"/>
    <property type="match status" value="1"/>
</dbReference>
<dbReference type="SUPFAM" id="SSF51556">
    <property type="entry name" value="Metallo-dependent hydrolases"/>
    <property type="match status" value="1"/>
</dbReference>
<dbReference type="Proteomes" id="UP001218895">
    <property type="component" value="Chromosome"/>
</dbReference>
<dbReference type="SUPFAM" id="SSF51338">
    <property type="entry name" value="Composite domain of metallo-dependent hydrolases"/>
    <property type="match status" value="1"/>
</dbReference>
<evidence type="ECO:0000256" key="2">
    <source>
        <dbReference type="ARBA" id="ARBA00012782"/>
    </source>
</evidence>
<evidence type="ECO:0000256" key="3">
    <source>
        <dbReference type="ARBA" id="ARBA00022801"/>
    </source>
</evidence>
<dbReference type="InterPro" id="IPR026912">
    <property type="entry name" value="Adenine_deam_C"/>
</dbReference>
<dbReference type="KEGG" id="manq:L1994_06300"/>
<gene>
    <name evidence="6 9" type="primary">ade</name>
    <name evidence="9" type="ORF">L1994_06300</name>
</gene>
<dbReference type="GeneID" id="79949992"/>
<evidence type="ECO:0000259" key="8">
    <source>
        <dbReference type="Pfam" id="PF13382"/>
    </source>
</evidence>
<keyword evidence="3 6" id="KW-0378">Hydrolase</keyword>
<feature type="domain" description="Adenine deaminase C-terminal" evidence="8">
    <location>
        <begin position="385"/>
        <end position="545"/>
    </location>
</feature>
<dbReference type="GO" id="GO:0000034">
    <property type="term" value="F:adenine deaminase activity"/>
    <property type="evidence" value="ECO:0007669"/>
    <property type="project" value="UniProtKB-UniRule"/>
</dbReference>
<comment type="catalytic activity">
    <reaction evidence="5 6">
        <text>adenine + H2O + H(+) = hypoxanthine + NH4(+)</text>
        <dbReference type="Rhea" id="RHEA:23688"/>
        <dbReference type="ChEBI" id="CHEBI:15377"/>
        <dbReference type="ChEBI" id="CHEBI:15378"/>
        <dbReference type="ChEBI" id="CHEBI:16708"/>
        <dbReference type="ChEBI" id="CHEBI:17368"/>
        <dbReference type="ChEBI" id="CHEBI:28938"/>
        <dbReference type="EC" id="3.5.4.2"/>
    </reaction>
</comment>
<keyword evidence="10" id="KW-1185">Reference proteome</keyword>
<dbReference type="HAMAP" id="MF_01518">
    <property type="entry name" value="Adenine_deamin"/>
    <property type="match status" value="1"/>
</dbReference>
<sequence>MTQKKLLNVALGKEKADVVFLNANTFNPFTCGWKKQNIAVKDGIIIGEGDYEGEKETDLNGAKIIPGLIDAHVHIESSLLTPAEYGRLVLLRGTTAIIADPHEIANVAGKKGIEYMISEAEKTALDIFYMIPSCVPATNMDMGGAVLDSDDIKEFSDKNFVIGLGEMMNYPGVLSGDDEVFKKLEIFKNIDGHCPLLLGKELNAYILQGISSDHECTNKDEALEKLEKGMYIMLREGSTEKNLSELIPVVNSCTVSRCMFATDDRHADMLVNDGHIDDCIRKAIKCGLQPELAYRMATLSPAERFGLFDRGSLTPGRIADFCVIDDSEEFKVLKTYKSGVEIRDLGYKKPTCLKTGFKTARIDEIIKLERGKKIANIAGIIEGQIITRHITKLTDTSKLPDLNGDILKCVVCDRYRGKKAGIGLVNGFKMKCGAIASSVSHDSHNIVAVGCSDEEIISAVELLKESNGGMSVIVDKKSFVLPLECGGIMSHKSFEDVNSELEKLNSLVKLTGAVKNPFMYLSFLALTVIPEIRITERGVFDVVGFSDISLFKED</sequence>
<evidence type="ECO:0000313" key="9">
    <source>
        <dbReference type="EMBL" id="WFN35776.1"/>
    </source>
</evidence>
<evidence type="ECO:0000256" key="4">
    <source>
        <dbReference type="ARBA" id="ARBA00023211"/>
    </source>
</evidence>
<keyword evidence="4 6" id="KW-0464">Manganese</keyword>
<dbReference type="AlphaFoldDB" id="A0AAF0FPV9"/>
<comment type="cofactor">
    <cofactor evidence="6">
        <name>Mn(2+)</name>
        <dbReference type="ChEBI" id="CHEBI:29035"/>
    </cofactor>
</comment>
<dbReference type="Gene3D" id="3.20.20.140">
    <property type="entry name" value="Metal-dependent hydrolases"/>
    <property type="match status" value="1"/>
</dbReference>
<proteinExistence type="inferred from homology"/>
<dbReference type="InterPro" id="IPR006680">
    <property type="entry name" value="Amidohydro-rel"/>
</dbReference>
<dbReference type="GO" id="GO:0006146">
    <property type="term" value="P:adenine catabolic process"/>
    <property type="evidence" value="ECO:0007669"/>
    <property type="project" value="InterPro"/>
</dbReference>
<dbReference type="InterPro" id="IPR032466">
    <property type="entry name" value="Metal_Hydrolase"/>
</dbReference>
<dbReference type="Gene3D" id="2.30.40.10">
    <property type="entry name" value="Urease, subunit C, domain 1"/>
    <property type="match status" value="1"/>
</dbReference>
<evidence type="ECO:0000256" key="6">
    <source>
        <dbReference type="HAMAP-Rule" id="MF_01518"/>
    </source>
</evidence>
<dbReference type="EC" id="3.5.4.2" evidence="2 6"/>
<dbReference type="PANTHER" id="PTHR11113:SF2">
    <property type="entry name" value="ADENINE DEAMINASE"/>
    <property type="match status" value="1"/>
</dbReference>
<evidence type="ECO:0000256" key="1">
    <source>
        <dbReference type="ARBA" id="ARBA00006773"/>
    </source>
</evidence>
<reference evidence="9" key="1">
    <citation type="submission" date="2022-01" db="EMBL/GenBank/DDBJ databases">
        <title>Complete genome of Methanomicrobium antiquum DSM 21220.</title>
        <authorList>
            <person name="Chen S.-C."/>
            <person name="You Y.-T."/>
            <person name="Zhou Y.-Z."/>
            <person name="Lai M.-C."/>
        </authorList>
    </citation>
    <scope>NUCLEOTIDE SEQUENCE</scope>
    <source>
        <strain evidence="9">DSM 21220</strain>
    </source>
</reference>